<evidence type="ECO:0000256" key="11">
    <source>
        <dbReference type="ARBA" id="ARBA00023236"/>
    </source>
</evidence>
<keyword evidence="11 12" id="KW-0742">SOS response</keyword>
<dbReference type="Proteomes" id="UP001595916">
    <property type="component" value="Unassembled WGS sequence"/>
</dbReference>
<comment type="caution">
    <text evidence="15">The sequence shown here is derived from an EMBL/GenBank/DDBJ whole genome shotgun (WGS) entry which is preliminary data.</text>
</comment>
<evidence type="ECO:0000256" key="2">
    <source>
        <dbReference type="ARBA" id="ARBA00008016"/>
    </source>
</evidence>
<dbReference type="PANTHER" id="PTHR32182:SF0">
    <property type="entry name" value="DNA REPLICATION AND REPAIR PROTEIN RECF"/>
    <property type="match status" value="1"/>
</dbReference>
<dbReference type="SUPFAM" id="SSF52540">
    <property type="entry name" value="P-loop containing nucleoside triphosphate hydrolases"/>
    <property type="match status" value="1"/>
</dbReference>
<evidence type="ECO:0000256" key="12">
    <source>
        <dbReference type="HAMAP-Rule" id="MF_00365"/>
    </source>
</evidence>
<keyword evidence="4 12" id="KW-0963">Cytoplasm</keyword>
<evidence type="ECO:0000256" key="4">
    <source>
        <dbReference type="ARBA" id="ARBA00022490"/>
    </source>
</evidence>
<evidence type="ECO:0000259" key="14">
    <source>
        <dbReference type="Pfam" id="PF02463"/>
    </source>
</evidence>
<dbReference type="Gene3D" id="1.20.1050.90">
    <property type="entry name" value="RecF/RecN/SMC, N-terminal domain"/>
    <property type="match status" value="1"/>
</dbReference>
<dbReference type="InterPro" id="IPR001238">
    <property type="entry name" value="DNA-binding_RecF"/>
</dbReference>
<dbReference type="RefSeq" id="WP_379789329.1">
    <property type="nucleotide sequence ID" value="NZ_JBHSHL010000060.1"/>
</dbReference>
<proteinExistence type="inferred from homology"/>
<organism evidence="15 16">
    <name type="scientific">Filifactor villosus</name>
    <dbReference type="NCBI Taxonomy" id="29374"/>
    <lineage>
        <taxon>Bacteria</taxon>
        <taxon>Bacillati</taxon>
        <taxon>Bacillota</taxon>
        <taxon>Clostridia</taxon>
        <taxon>Peptostreptococcales</taxon>
        <taxon>Filifactoraceae</taxon>
        <taxon>Filifactor</taxon>
    </lineage>
</organism>
<accession>A0ABV9QN90</accession>
<evidence type="ECO:0000256" key="9">
    <source>
        <dbReference type="ARBA" id="ARBA00023125"/>
    </source>
</evidence>
<sequence length="361" mass="41577">MLLRGLKLKDFRNYEKLSLCFDKGANIFFGSNGQGKTNLLEAISLLSVGRSFRTTRDADMIAFGQEDANVIADTYSNKGEYSIDIKLGKKIKKAVKINSMPIDKLQDLFGVINIVVFSPDDLKLIKDGPKERRLFLDREISQIKPRYYRVLSDYYKVLQRRNLLLKEEGSSVMVDIYTEQLAQFGYEVMEMRRMFLEQIRTIAKEIHRTISSGKEELNVEYEANVSADTVQDYLSVLREAMEQDVLKGNTTRGVHRDDIALKIGEMDIRHFGSQGQKRSAAISLKLSEITLMHQLFDEYPIVLLDDIFSELDVQRQKMLLEYVKNTQVFLTTAESFEFEGRVFRVEEGRVIQTESVIEGEL</sequence>
<comment type="function">
    <text evidence="12 13">The RecF protein is involved in DNA metabolism; it is required for DNA replication and normal SOS inducibility. RecF binds preferentially to single-stranded, linear DNA. It also seems to bind ATP.</text>
</comment>
<evidence type="ECO:0000256" key="1">
    <source>
        <dbReference type="ARBA" id="ARBA00004496"/>
    </source>
</evidence>
<dbReference type="EMBL" id="JBHSHL010000060">
    <property type="protein sequence ID" value="MFC4805693.1"/>
    <property type="molecule type" value="Genomic_DNA"/>
</dbReference>
<dbReference type="PROSITE" id="PS00617">
    <property type="entry name" value="RECF_1"/>
    <property type="match status" value="1"/>
</dbReference>
<keyword evidence="16" id="KW-1185">Reference proteome</keyword>
<dbReference type="HAMAP" id="MF_00365">
    <property type="entry name" value="RecF"/>
    <property type="match status" value="1"/>
</dbReference>
<feature type="domain" description="RecF/RecN/SMC N-terminal" evidence="14">
    <location>
        <begin position="3"/>
        <end position="334"/>
    </location>
</feature>
<dbReference type="InterPro" id="IPR027417">
    <property type="entry name" value="P-loop_NTPase"/>
</dbReference>
<dbReference type="Pfam" id="PF02463">
    <property type="entry name" value="SMC_N"/>
    <property type="match status" value="1"/>
</dbReference>
<name>A0ABV9QN90_9FIRM</name>
<keyword evidence="7 12" id="KW-0227">DNA damage</keyword>
<evidence type="ECO:0000256" key="10">
    <source>
        <dbReference type="ARBA" id="ARBA00023204"/>
    </source>
</evidence>
<evidence type="ECO:0000256" key="6">
    <source>
        <dbReference type="ARBA" id="ARBA00022741"/>
    </source>
</evidence>
<dbReference type="InterPro" id="IPR042174">
    <property type="entry name" value="RecF_2"/>
</dbReference>
<comment type="subcellular location">
    <subcellularLocation>
        <location evidence="1 12 13">Cytoplasm</location>
    </subcellularLocation>
</comment>
<evidence type="ECO:0000313" key="15">
    <source>
        <dbReference type="EMBL" id="MFC4805693.1"/>
    </source>
</evidence>
<comment type="similarity">
    <text evidence="2 12 13">Belongs to the RecF family.</text>
</comment>
<evidence type="ECO:0000256" key="5">
    <source>
        <dbReference type="ARBA" id="ARBA00022705"/>
    </source>
</evidence>
<evidence type="ECO:0000256" key="7">
    <source>
        <dbReference type="ARBA" id="ARBA00022763"/>
    </source>
</evidence>
<dbReference type="InterPro" id="IPR003395">
    <property type="entry name" value="RecF/RecN/SMC_N"/>
</dbReference>
<gene>
    <name evidence="12 15" type="primary">recF</name>
    <name evidence="15" type="ORF">ACFO4R_11625</name>
</gene>
<keyword evidence="9 12" id="KW-0238">DNA-binding</keyword>
<evidence type="ECO:0000256" key="13">
    <source>
        <dbReference type="RuleBase" id="RU000578"/>
    </source>
</evidence>
<dbReference type="InterPro" id="IPR018078">
    <property type="entry name" value="DNA-binding_RecF_CS"/>
</dbReference>
<keyword evidence="8 12" id="KW-0067">ATP-binding</keyword>
<evidence type="ECO:0000256" key="3">
    <source>
        <dbReference type="ARBA" id="ARBA00020170"/>
    </source>
</evidence>
<dbReference type="PANTHER" id="PTHR32182">
    <property type="entry name" value="DNA REPLICATION AND REPAIR PROTEIN RECF"/>
    <property type="match status" value="1"/>
</dbReference>
<protein>
    <recommendedName>
        <fullName evidence="3 12">DNA replication and repair protein RecF</fullName>
    </recommendedName>
</protein>
<keyword evidence="6 12" id="KW-0547">Nucleotide-binding</keyword>
<keyword evidence="5 12" id="KW-0235">DNA replication</keyword>
<evidence type="ECO:0000313" key="16">
    <source>
        <dbReference type="Proteomes" id="UP001595916"/>
    </source>
</evidence>
<dbReference type="Gene3D" id="3.40.50.300">
    <property type="entry name" value="P-loop containing nucleotide triphosphate hydrolases"/>
    <property type="match status" value="1"/>
</dbReference>
<dbReference type="NCBIfam" id="TIGR00611">
    <property type="entry name" value="recf"/>
    <property type="match status" value="1"/>
</dbReference>
<reference evidence="16" key="1">
    <citation type="journal article" date="2019" name="Int. J. Syst. Evol. Microbiol.">
        <title>The Global Catalogue of Microorganisms (GCM) 10K type strain sequencing project: providing services to taxonomists for standard genome sequencing and annotation.</title>
        <authorList>
            <consortium name="The Broad Institute Genomics Platform"/>
            <consortium name="The Broad Institute Genome Sequencing Center for Infectious Disease"/>
            <person name="Wu L."/>
            <person name="Ma J."/>
        </authorList>
    </citation>
    <scope>NUCLEOTIDE SEQUENCE [LARGE SCALE GENOMIC DNA]</scope>
    <source>
        <strain evidence="16">CCUG 46385</strain>
    </source>
</reference>
<dbReference type="PROSITE" id="PS00618">
    <property type="entry name" value="RECF_2"/>
    <property type="match status" value="1"/>
</dbReference>
<keyword evidence="10 12" id="KW-0234">DNA repair</keyword>
<feature type="binding site" evidence="12">
    <location>
        <begin position="30"/>
        <end position="37"/>
    </location>
    <ligand>
        <name>ATP</name>
        <dbReference type="ChEBI" id="CHEBI:30616"/>
    </ligand>
</feature>
<evidence type="ECO:0000256" key="8">
    <source>
        <dbReference type="ARBA" id="ARBA00022840"/>
    </source>
</evidence>